<reference evidence="2 4" key="1">
    <citation type="submission" date="2024-09" db="EMBL/GenBank/DDBJ databases">
        <title>Genome sequencing and assembly of Phytophthora oleae, isolate VK10A, causative agent of rot of olive drupes.</title>
        <authorList>
            <person name="Conti Taguali S."/>
            <person name="Riolo M."/>
            <person name="La Spada F."/>
            <person name="Cacciola S.O."/>
            <person name="Dionisio G."/>
        </authorList>
    </citation>
    <scope>NUCLEOTIDE SEQUENCE [LARGE SCALE GENOMIC DNA]</scope>
    <source>
        <strain evidence="2 4">VK10A</strain>
    </source>
</reference>
<feature type="transmembrane region" description="Helical" evidence="1">
    <location>
        <begin position="79"/>
        <end position="99"/>
    </location>
</feature>
<evidence type="ECO:0000313" key="3">
    <source>
        <dbReference type="EMBL" id="KAL3662368.1"/>
    </source>
</evidence>
<name>A0ABD3F9J6_9STRA</name>
<evidence type="ECO:0000313" key="4">
    <source>
        <dbReference type="Proteomes" id="UP001632037"/>
    </source>
</evidence>
<keyword evidence="1" id="KW-0812">Transmembrane</keyword>
<organism evidence="2 4">
    <name type="scientific">Phytophthora oleae</name>
    <dbReference type="NCBI Taxonomy" id="2107226"/>
    <lineage>
        <taxon>Eukaryota</taxon>
        <taxon>Sar</taxon>
        <taxon>Stramenopiles</taxon>
        <taxon>Oomycota</taxon>
        <taxon>Peronosporomycetes</taxon>
        <taxon>Peronosporales</taxon>
        <taxon>Peronosporaceae</taxon>
        <taxon>Phytophthora</taxon>
    </lineage>
</organism>
<proteinExistence type="predicted"/>
<dbReference type="EMBL" id="JBIMZQ010000032">
    <property type="protein sequence ID" value="KAL3662368.1"/>
    <property type="molecule type" value="Genomic_DNA"/>
</dbReference>
<keyword evidence="1" id="KW-1133">Transmembrane helix</keyword>
<dbReference type="AlphaFoldDB" id="A0ABD3F9J6"/>
<evidence type="ECO:0000313" key="2">
    <source>
        <dbReference type="EMBL" id="KAL3662366.1"/>
    </source>
</evidence>
<comment type="caution">
    <text evidence="2">The sequence shown here is derived from an EMBL/GenBank/DDBJ whole genome shotgun (WGS) entry which is preliminary data.</text>
</comment>
<dbReference type="Proteomes" id="UP001632037">
    <property type="component" value="Unassembled WGS sequence"/>
</dbReference>
<dbReference type="EMBL" id="JBIMZQ010000032">
    <property type="protein sequence ID" value="KAL3662366.1"/>
    <property type="molecule type" value="Genomic_DNA"/>
</dbReference>
<feature type="transmembrane region" description="Helical" evidence="1">
    <location>
        <begin position="55"/>
        <end position="73"/>
    </location>
</feature>
<keyword evidence="4" id="KW-1185">Reference proteome</keyword>
<evidence type="ECO:0000256" key="1">
    <source>
        <dbReference type="SAM" id="Phobius"/>
    </source>
</evidence>
<keyword evidence="1" id="KW-0472">Membrane</keyword>
<evidence type="ECO:0008006" key="5">
    <source>
        <dbReference type="Google" id="ProtNLM"/>
    </source>
</evidence>
<accession>A0ABD3F9J6</accession>
<gene>
    <name evidence="2" type="ORF">V7S43_012693</name>
    <name evidence="3" type="ORF">V7S43_012695</name>
</gene>
<sequence>MMSSDQYEVIYTLRSEMFAKKGLGRCASRRSWMENLTPAERKVLLKCRKKGARRGVLGALMGALAMAGVWKIAALGTTLGVAGVIAGGLLGAWMAMRASRMRLKTIKKMLRLPSDKSPLAAEAREILKTKLPDNAYAKKLLKKSEFVSQWKADNHAPESSKDK</sequence>
<protein>
    <recommendedName>
        <fullName evidence="5">Transmembrane protein</fullName>
    </recommendedName>
</protein>